<dbReference type="EMBL" id="FXAN01000038">
    <property type="protein sequence ID" value="SMF99176.1"/>
    <property type="molecule type" value="Genomic_DNA"/>
</dbReference>
<reference evidence="1 2" key="1">
    <citation type="submission" date="2017-04" db="EMBL/GenBank/DDBJ databases">
        <authorList>
            <person name="Afonso C.L."/>
            <person name="Miller P.J."/>
            <person name="Scott M.A."/>
            <person name="Spackman E."/>
            <person name="Goraichik I."/>
            <person name="Dimitrov K.M."/>
            <person name="Suarez D.L."/>
            <person name="Swayne D.E."/>
        </authorList>
    </citation>
    <scope>NUCLEOTIDE SEQUENCE [LARGE SCALE GENOMIC DNA]</scope>
    <source>
        <strain evidence="1">LMG 28154</strain>
    </source>
</reference>
<dbReference type="Proteomes" id="UP000198460">
    <property type="component" value="Unassembled WGS sequence"/>
</dbReference>
<dbReference type="AlphaFoldDB" id="A0A238H1T2"/>
<gene>
    <name evidence="1" type="ORF">BSIN_2396</name>
</gene>
<name>A0A238H1T2_9BURK</name>
<sequence length="89" mass="9761">MQAAEATIAVNFYRPSGRQAHCCTGVRRERWTIAAFCDVVYVCLRPFGAGNKECDAHTDQALDGLSDITGRRPSVGVYTEYTRCGATRA</sequence>
<protein>
    <submittedName>
        <fullName evidence="1">Uncharacterized protein</fullName>
    </submittedName>
</protein>
<organism evidence="1 2">
    <name type="scientific">Burkholderia singularis</name>
    <dbReference type="NCBI Taxonomy" id="1503053"/>
    <lineage>
        <taxon>Bacteria</taxon>
        <taxon>Pseudomonadati</taxon>
        <taxon>Pseudomonadota</taxon>
        <taxon>Betaproteobacteria</taxon>
        <taxon>Burkholderiales</taxon>
        <taxon>Burkholderiaceae</taxon>
        <taxon>Burkholderia</taxon>
        <taxon>pseudomallei group</taxon>
    </lineage>
</organism>
<proteinExistence type="predicted"/>
<accession>A0A238H1T2</accession>
<evidence type="ECO:0000313" key="1">
    <source>
        <dbReference type="EMBL" id="SMF99176.1"/>
    </source>
</evidence>
<evidence type="ECO:0000313" key="2">
    <source>
        <dbReference type="Proteomes" id="UP000198460"/>
    </source>
</evidence>